<evidence type="ECO:0000313" key="1">
    <source>
        <dbReference type="EMBL" id="HAC30706.1"/>
    </source>
</evidence>
<organism evidence="1 2">
    <name type="scientific">Marinobacter nauticus</name>
    <name type="common">Marinobacter hydrocarbonoclasticus</name>
    <name type="synonym">Marinobacter aquaeolei</name>
    <dbReference type="NCBI Taxonomy" id="2743"/>
    <lineage>
        <taxon>Bacteria</taxon>
        <taxon>Pseudomonadati</taxon>
        <taxon>Pseudomonadota</taxon>
        <taxon>Gammaproteobacteria</taxon>
        <taxon>Pseudomonadales</taxon>
        <taxon>Marinobacteraceae</taxon>
        <taxon>Marinobacter</taxon>
    </lineage>
</organism>
<evidence type="ECO:0000313" key="2">
    <source>
        <dbReference type="Proteomes" id="UP000261325"/>
    </source>
</evidence>
<sequence length="131" mass="13264">MSEILTSIHSRRVGIDKDDNLVLPKGSLSPLNGTATAAAGAATLNASAGVVTSEALTTAAGADYALTLSSDKIAAGDMVFASVDNGTNTTEGIAVHRISPSAGQVIIRVRNTHATVALNGTIKISFFVIKA</sequence>
<proteinExistence type="predicted"/>
<name>A0A3B8WMH7_MARNT</name>
<gene>
    <name evidence="1" type="ORF">DCF82_23315</name>
</gene>
<dbReference type="Proteomes" id="UP000261325">
    <property type="component" value="Unassembled WGS sequence"/>
</dbReference>
<protein>
    <submittedName>
        <fullName evidence="1">Uncharacterized protein</fullName>
    </submittedName>
</protein>
<dbReference type="EMBL" id="DLYI01000313">
    <property type="protein sequence ID" value="HAC30706.1"/>
    <property type="molecule type" value="Genomic_DNA"/>
</dbReference>
<accession>A0A3B8WMH7</accession>
<comment type="caution">
    <text evidence="1">The sequence shown here is derived from an EMBL/GenBank/DDBJ whole genome shotgun (WGS) entry which is preliminary data.</text>
</comment>
<reference evidence="1 2" key="1">
    <citation type="journal article" date="2018" name="Nat. Biotechnol.">
        <title>A standardized bacterial taxonomy based on genome phylogeny substantially revises the tree of life.</title>
        <authorList>
            <person name="Parks D.H."/>
            <person name="Chuvochina M."/>
            <person name="Waite D.W."/>
            <person name="Rinke C."/>
            <person name="Skarshewski A."/>
            <person name="Chaumeil P.A."/>
            <person name="Hugenholtz P."/>
        </authorList>
    </citation>
    <scope>NUCLEOTIDE SEQUENCE [LARGE SCALE GENOMIC DNA]</scope>
    <source>
        <strain evidence="1">UBA9049</strain>
    </source>
</reference>
<dbReference type="AlphaFoldDB" id="A0A3B8WMH7"/>